<dbReference type="InterPro" id="IPR054491">
    <property type="entry name" value="MGH1-like_GH"/>
</dbReference>
<evidence type="ECO:0000313" key="3">
    <source>
        <dbReference type="Proteomes" id="UP000249354"/>
    </source>
</evidence>
<feature type="domain" description="Mannosylglycerate hydrolase MGH1-like glycoside hydrolase" evidence="1">
    <location>
        <begin position="454"/>
        <end position="688"/>
    </location>
</feature>
<dbReference type="GO" id="GO:0009311">
    <property type="term" value="P:oligosaccharide metabolic process"/>
    <property type="evidence" value="ECO:0007669"/>
    <property type="project" value="InterPro"/>
</dbReference>
<comment type="caution">
    <text evidence="2">The sequence shown here is derived from an EMBL/GenBank/DDBJ whole genome shotgun (WGS) entry which is preliminary data.</text>
</comment>
<dbReference type="GO" id="GO:0004573">
    <property type="term" value="F:Glc3Man9GlcNAc2 oligosaccharide glucosidase activity"/>
    <property type="evidence" value="ECO:0007669"/>
    <property type="project" value="InterPro"/>
</dbReference>
<dbReference type="SUPFAM" id="SSF48208">
    <property type="entry name" value="Six-hairpin glycosidases"/>
    <property type="match status" value="1"/>
</dbReference>
<dbReference type="EMBL" id="QBMC01000027">
    <property type="protein sequence ID" value="PZO20687.1"/>
    <property type="molecule type" value="Genomic_DNA"/>
</dbReference>
<dbReference type="InterPro" id="IPR008928">
    <property type="entry name" value="6-hairpin_glycosidase_sf"/>
</dbReference>
<evidence type="ECO:0000313" key="2">
    <source>
        <dbReference type="EMBL" id="PZO20687.1"/>
    </source>
</evidence>
<proteinExistence type="predicted"/>
<gene>
    <name evidence="2" type="ORF">DCF25_06190</name>
</gene>
<name>A0A2W4UN40_9CYAN</name>
<dbReference type="Gene3D" id="1.50.10.10">
    <property type="match status" value="2"/>
</dbReference>
<dbReference type="InterPro" id="IPR004888">
    <property type="entry name" value="Glycoside_hydrolase_63"/>
</dbReference>
<accession>A0A2W4UN40</accession>
<dbReference type="InterPro" id="IPR012341">
    <property type="entry name" value="6hp_glycosidase-like_sf"/>
</dbReference>
<protein>
    <submittedName>
        <fullName evidence="2">Glucosidase</fullName>
    </submittedName>
</protein>
<dbReference type="PANTHER" id="PTHR10412:SF10">
    <property type="entry name" value="GLYCOSYL HYDROLASE FAMILY 63 C-TERMINAL DOMAIN-CONTAINING PROTEIN"/>
    <property type="match status" value="1"/>
</dbReference>
<evidence type="ECO:0000259" key="1">
    <source>
        <dbReference type="Pfam" id="PF22422"/>
    </source>
</evidence>
<organism evidence="2 3">
    <name type="scientific">Leptolyngbya foveolarum</name>
    <dbReference type="NCBI Taxonomy" id="47253"/>
    <lineage>
        <taxon>Bacteria</taxon>
        <taxon>Bacillati</taxon>
        <taxon>Cyanobacteriota</taxon>
        <taxon>Cyanophyceae</taxon>
        <taxon>Leptolyngbyales</taxon>
        <taxon>Leptolyngbyaceae</taxon>
        <taxon>Leptolyngbya group</taxon>
        <taxon>Leptolyngbya</taxon>
    </lineage>
</organism>
<dbReference type="Proteomes" id="UP000249354">
    <property type="component" value="Unassembled WGS sequence"/>
</dbReference>
<dbReference type="Pfam" id="PF22422">
    <property type="entry name" value="MGH1-like_GH"/>
    <property type="match status" value="1"/>
</dbReference>
<reference evidence="2 3" key="2">
    <citation type="submission" date="2018-06" db="EMBL/GenBank/DDBJ databases">
        <title>Metagenomic assembly of (sub)arctic Cyanobacteria and their associated microbiome from non-axenic cultures.</title>
        <authorList>
            <person name="Baurain D."/>
        </authorList>
    </citation>
    <scope>NUCLEOTIDE SEQUENCE [LARGE SCALE GENOMIC DNA]</scope>
    <source>
        <strain evidence="2">ULC129bin1</strain>
    </source>
</reference>
<dbReference type="AlphaFoldDB" id="A0A2W4UN40"/>
<dbReference type="PANTHER" id="PTHR10412">
    <property type="entry name" value="MANNOSYL-OLIGOSACCHARIDE GLUCOSIDASE"/>
    <property type="match status" value="1"/>
</dbReference>
<sequence>MTRPLQTPEHIRLQEHDRKQTDWKRWGPYLSERQWGTVREDYSEHGNAWDFFPHDHARSRVYRWGEDAILGICDDRQQLCFGLSMWNTQDPIIKERFFGLTGNEGNHGEDVKEYYFYLDSTPTHSYMKALYKYPQAEFPYDQLKQESLDRDRTQPEYELMDTGIFEGDRYFDVQVEYAKAGANDILIQISVSNRGPDAADMHLLPTLWFRNTWNWQKPSLKPSLSAGATDGNVSVIQTSHPELGQQWCYCQTPTAAQPSREDSTAGRWIALDENNQANAGGLLFTENETNKERLFQVKNNSPYVKDAFHRYLIEGEKSAINPQQFGTKSAVHYPLHIAAGETQVVKLRLSEESALSDPLGSVFEETFALRKEEADKFYYELTPFVKTEDLRNVQRQAFAGMMWTKQYYLYDVSTWLKGDPYTINPPPSRLRGRNCHWHHLDSQDILSMPDNWEYPWFAAWDTAFHCLPLALIDPTFAKQQLDVMTREWYMHPNGQLPAYEWAFGDVNPPVHAWATWRVYKIEQKMTGKGDRLFLERLFQKLLLNFTWWVNRKDTEGNNVFEGGFLGLDNIGVFDRSRPLPTGGRLEQADGTSWMAMYCLDMLSIALELALENPVYEDMATKFFEHFIYISEAMNATGENATQLWDEEDGFFYDVLHFPDMTRFPIKIRSLVGLMPLYAVTTLEPEMLDRLPGFKERLEWFEANRPKLARNMTSVDSEDGKKRRMLSVVRPDKLWRILAKMLKPHEFLAPTGIRALSRFHKDNPYVFDVEGKEYRVDYEPAESSIGLFGGNSNWRGPVWFPTNYLLIESLQRYHHFFGDQFKIQCPYGEGESMNLWEVATKLEQRMIGTFLRDAEGISGAVPKGHRPVYGNNKTFQQDPHWKDYILFYEYFDGDTGEGLGASHQTGWTGLVAKLIHQCCEYDSSD</sequence>
<reference evidence="3" key="1">
    <citation type="submission" date="2018-04" db="EMBL/GenBank/DDBJ databases">
        <authorList>
            <person name="Cornet L."/>
        </authorList>
    </citation>
    <scope>NUCLEOTIDE SEQUENCE [LARGE SCALE GENOMIC DNA]</scope>
</reference>